<dbReference type="CDD" id="cd13211">
    <property type="entry name" value="PH-GRAM_MTMR9"/>
    <property type="match status" value="1"/>
</dbReference>
<dbReference type="InterPro" id="IPR029021">
    <property type="entry name" value="Prot-tyrosine_phosphatase-like"/>
</dbReference>
<organism evidence="4 5">
    <name type="scientific">Nicrophorus vespilloides</name>
    <name type="common">Boreal carrion beetle</name>
    <dbReference type="NCBI Taxonomy" id="110193"/>
    <lineage>
        <taxon>Eukaryota</taxon>
        <taxon>Metazoa</taxon>
        <taxon>Ecdysozoa</taxon>
        <taxon>Arthropoda</taxon>
        <taxon>Hexapoda</taxon>
        <taxon>Insecta</taxon>
        <taxon>Pterygota</taxon>
        <taxon>Neoptera</taxon>
        <taxon>Endopterygota</taxon>
        <taxon>Coleoptera</taxon>
        <taxon>Polyphaga</taxon>
        <taxon>Staphyliniformia</taxon>
        <taxon>Silphidae</taxon>
        <taxon>Nicrophorinae</taxon>
        <taxon>Nicrophorus</taxon>
    </lineage>
</organism>
<evidence type="ECO:0000313" key="5">
    <source>
        <dbReference type="RefSeq" id="XP_017785758.1"/>
    </source>
</evidence>
<dbReference type="Gene3D" id="2.30.29.30">
    <property type="entry name" value="Pleckstrin-homology domain (PH domain)/Phosphotyrosine-binding domain (PTB)"/>
    <property type="match status" value="1"/>
</dbReference>
<dbReference type="PROSITE" id="PS51339">
    <property type="entry name" value="PPASE_MYOTUBULARIN"/>
    <property type="match status" value="1"/>
</dbReference>
<dbReference type="Pfam" id="PF06602">
    <property type="entry name" value="Myotub-related"/>
    <property type="match status" value="1"/>
</dbReference>
<gene>
    <name evidence="5" type="primary">LOC108568920</name>
</gene>
<protein>
    <submittedName>
        <fullName evidence="5">Myotubularin-related protein 9</fullName>
    </submittedName>
</protein>
<dbReference type="GeneID" id="108568920"/>
<dbReference type="InterPro" id="IPR048994">
    <property type="entry name" value="PH-GRAM_MTMR6-9"/>
</dbReference>
<dbReference type="Pfam" id="PF21098">
    <property type="entry name" value="PH-GRAM_MTMR6-like"/>
    <property type="match status" value="1"/>
</dbReference>
<dbReference type="SUPFAM" id="SSF52799">
    <property type="entry name" value="(Phosphotyrosine protein) phosphatases II"/>
    <property type="match status" value="1"/>
</dbReference>
<dbReference type="PANTHER" id="PTHR10807">
    <property type="entry name" value="MYOTUBULARIN-RELATED"/>
    <property type="match status" value="1"/>
</dbReference>
<evidence type="ECO:0000313" key="4">
    <source>
        <dbReference type="Proteomes" id="UP000695000"/>
    </source>
</evidence>
<feature type="domain" description="Myotubularin phosphatase" evidence="3">
    <location>
        <begin position="129"/>
        <end position="506"/>
    </location>
</feature>
<dbReference type="Proteomes" id="UP000695000">
    <property type="component" value="Unplaced"/>
</dbReference>
<accession>A0ABM1NG08</accession>
<evidence type="ECO:0000256" key="2">
    <source>
        <dbReference type="SAM" id="Coils"/>
    </source>
</evidence>
<keyword evidence="2" id="KW-0175">Coiled coil</keyword>
<evidence type="ECO:0000256" key="1">
    <source>
        <dbReference type="ARBA" id="ARBA00007471"/>
    </source>
</evidence>
<sequence length="564" mass="64210">MEFADHIGTPKLDGVILHSPFHEPVDGTLCVSGHHLILSSRKEDVEELWLLHQCIDSVEKRPNGTNSNNQNGGSLILKCKDLRILQLDIATTEEFLNVYASIERLSNLDNASNLYPFFFRPMYSILEDGHTLFKPELEFSKLLASDEWRITNVNKNYYVCPTYSSTIIVPKSIDDETIMAAANFRDGGRFPVLSYRHDNGAVLMRSSQPLLNNCNRRCRADEKILNQVLGMNKKGYIIDTRSNNLTSHCKAKGGGTEPEGHYTQWRRTHRGLDKIANCTGALLDCFQKFMDACNDTGCSPDKWVSRVERSNWLSHVQNALNAACLVAQCLDQEGASVLVHGSSGLDSTLLVTSIAQVILNPDCRTVRGLQALIEREWLQAGHPFQMRHGKFCYSNARNKNQQPTFLLFLDCVQQLHYQFPCSFEFTTQMLIILFEHSYASQFGTFLGNCDREREKLEVAKGTTSLWSYLNRPNILTSILNPLYEPNKTAIWPSVAPVSLNLWTEFYHRWIVDQSQYKKAMTKMHGLIENDKNVRSKVVKYRKQLADLQKEYDNFLDENDGSESG</sequence>
<reference evidence="5" key="1">
    <citation type="submission" date="2025-08" db="UniProtKB">
        <authorList>
            <consortium name="RefSeq"/>
        </authorList>
    </citation>
    <scope>IDENTIFICATION</scope>
    <source>
        <tissue evidence="5">Whole Larva</tissue>
    </source>
</reference>
<dbReference type="PANTHER" id="PTHR10807:SF73">
    <property type="entry name" value="LD06050P"/>
    <property type="match status" value="1"/>
</dbReference>
<feature type="coiled-coil region" evidence="2">
    <location>
        <begin position="530"/>
        <end position="557"/>
    </location>
</feature>
<dbReference type="SUPFAM" id="SSF50729">
    <property type="entry name" value="PH domain-like"/>
    <property type="match status" value="1"/>
</dbReference>
<dbReference type="InterPro" id="IPR010569">
    <property type="entry name" value="Myotubularin-like_Pase_dom"/>
</dbReference>
<dbReference type="InterPro" id="IPR030564">
    <property type="entry name" value="Myotubularin"/>
</dbReference>
<evidence type="ECO:0000259" key="3">
    <source>
        <dbReference type="PROSITE" id="PS51339"/>
    </source>
</evidence>
<comment type="similarity">
    <text evidence="1">Belongs to the protein-tyrosine phosphatase family. Non-receptor class myotubularin subfamily.</text>
</comment>
<dbReference type="RefSeq" id="XP_017785758.1">
    <property type="nucleotide sequence ID" value="XM_017930269.1"/>
</dbReference>
<dbReference type="InterPro" id="IPR011993">
    <property type="entry name" value="PH-like_dom_sf"/>
</dbReference>
<name>A0ABM1NG08_NICVS</name>
<proteinExistence type="inferred from homology"/>
<keyword evidence="4" id="KW-1185">Reference proteome</keyword>
<dbReference type="CDD" id="cd14536">
    <property type="entry name" value="PTP-MTMR9"/>
    <property type="match status" value="1"/>
</dbReference>